<dbReference type="Proteomes" id="UP001519343">
    <property type="component" value="Unassembled WGS sequence"/>
</dbReference>
<evidence type="ECO:0000256" key="3">
    <source>
        <dbReference type="SAM" id="SignalP"/>
    </source>
</evidence>
<dbReference type="InterPro" id="IPR027954">
    <property type="entry name" value="Transcobalamin-like_C"/>
</dbReference>
<organism evidence="5 6">
    <name type="scientific">Ammoniphilus resinae</name>
    <dbReference type="NCBI Taxonomy" id="861532"/>
    <lineage>
        <taxon>Bacteria</taxon>
        <taxon>Bacillati</taxon>
        <taxon>Bacillota</taxon>
        <taxon>Bacilli</taxon>
        <taxon>Bacillales</taxon>
        <taxon>Paenibacillaceae</taxon>
        <taxon>Aneurinibacillus group</taxon>
        <taxon>Ammoniphilus</taxon>
    </lineage>
</organism>
<dbReference type="EMBL" id="JAGGKT010000007">
    <property type="protein sequence ID" value="MBP1932542.1"/>
    <property type="molecule type" value="Genomic_DNA"/>
</dbReference>
<dbReference type="SUPFAM" id="SSF48239">
    <property type="entry name" value="Terpenoid cyclases/Protein prenyltransferases"/>
    <property type="match status" value="2"/>
</dbReference>
<feature type="signal peptide" evidence="3">
    <location>
        <begin position="1"/>
        <end position="33"/>
    </location>
</feature>
<dbReference type="CDD" id="cd00688">
    <property type="entry name" value="ISOPREN_C2_like"/>
    <property type="match status" value="1"/>
</dbReference>
<name>A0ABS4GR93_9BACL</name>
<feature type="chain" id="PRO_5045210266" description="SLH domain-containing protein" evidence="3">
    <location>
        <begin position="34"/>
        <end position="1498"/>
    </location>
</feature>
<dbReference type="Gene3D" id="1.50.10.20">
    <property type="match status" value="2"/>
</dbReference>
<accession>A0ABS4GR93</accession>
<feature type="domain" description="SLH" evidence="4">
    <location>
        <begin position="1382"/>
        <end position="1445"/>
    </location>
</feature>
<dbReference type="Gene3D" id="2.170.130.30">
    <property type="match status" value="2"/>
</dbReference>
<dbReference type="InterPro" id="IPR008930">
    <property type="entry name" value="Terpenoid_cyclase/PrenylTrfase"/>
</dbReference>
<sequence>MKRINMQRYLSLWMVMMLLLQFSGIGTANVAQAEETQSVLSTRVADQLEKSISYYATKADPTSHWDAFTLYLSEKPISKSYITYAQSENWSELSTMTDLSLAVVGIQSAGLDPTNIGGTNLIEEVYSRSILEITKQGVNGAIWALLALDSGNFEVPSDAVTTRDRLIEGILAKSLDTGGWTLGRTKADFDITGMALAALAPYNTDQYPQVQHKISAAVQQIQGLRPANSNSLAQGIIGLSSLNVESNDLEEMVESLLGFASEDVEGAFTFQQDGSANILATQQALLALLSYQKLLDSGSGLIFQGIENTMAPGTDEPGTEDPAEPPTGQKVSATVRVEGPDAPIVEGSSSGRSALDAFEKLLDEKDISYQLTELPFGLYVSEIQGIKEGTYGGYDGWRYAVKRSGDWIFPGVGIADFVLEKDDQLVVYYGDETTLIDSVQVSPEEPEENEAFTVTVTQATYDWTVGRTITTPASEIQIQIGDLIGTTDEYGVASFVQGLPRGAYSMEVSGYQDDSAPKVVRETASFFVERVPVRVIVEGPQSPIAEGFANGVTARNALEEFLNKNQIPYIIKDSPYGPYIDTIQGIGPSTYGGYDGWQYTVKRNGKWIFVGESIGTFLLQPSDELYVYYGNITEFIDSVTIQPEQPEAYQPFNVLVQKTSWDWVQNQEVISPAAGVQVRIGAKTVTTDGDGLASFPYGVTAGKHDLIVTGYLQNDAPTVLRSVKEISIKPSPAGTVQRTVSLSVKGDSENGTLLPRQTITWEAGDTPYSILVRALGSSRVQTSGRGDTLYVKAINDLAQFDKGPKSGWEFSVNGSFPEISAAIYELAPGDEVEWIYTDDFTRNPGYSLPKTPMDDAISSLEFSFDNRKPLKEIAKTVAIINPSERMSVDESNKLAAQLKNNVVELSDTVTSSSEMILQDDEQEVQLFIPAEALKSSRTLTVKELSTSQPELLSSLYEFGPSGTQFDQPIQISIKVPLGNVSDLEQLAMVWWNETTSEWIPIPAVVDVKTGIVSGQVDHFTKFAVIDRTKLHSGKGVPVASAIEASAHYILGSEDISDWEAFALARAGNAVPASYLKSVEALLKEKDGVFRNVTDYERMVLGVVAAGGDPRNIAGYDLIEKIYNNERMTLQGTNGVMFALIALNSGNYDIPADAKWSKERLLNWLLEQQNEDGSFALVVGDPGIVDLTGMALGALEPYQGQERVQKAISKAVAWLSAHQTDQGGYQETLDGTTNSEAVSQVILGLSAIGVDPTSPAFSKSKSNLVTNLLSYQLKNGGFAHNPQDQKINEMATEQALSALVAYDSFLQGKGSIYRFDVSLTELYQDADRVSAWARPFVLQAHQHGLMEGTSKTVPQFEPKKTVTRAEFAKILIQLLGDEPASGNEKIFDDVPVDSWYYGYVAKAKEKGIVQGITATTFMPNKSISRQEMAMMIAKAMNWQTNGEIAKFNDLNSAYIDAVPAIQAVVNHGVMTGYRQGVFAPRDPVTREMAATVAVKVFEK</sequence>
<feature type="region of interest" description="Disordered" evidence="2">
    <location>
        <begin position="309"/>
        <end position="329"/>
    </location>
</feature>
<gene>
    <name evidence="5" type="ORF">J2Z37_002550</name>
</gene>
<dbReference type="Pfam" id="PF14478">
    <property type="entry name" value="DUF4430"/>
    <property type="match status" value="1"/>
</dbReference>
<keyword evidence="3" id="KW-0732">Signal</keyword>
<evidence type="ECO:0000313" key="5">
    <source>
        <dbReference type="EMBL" id="MBP1932542.1"/>
    </source>
</evidence>
<dbReference type="InterPro" id="IPR001119">
    <property type="entry name" value="SLH_dom"/>
</dbReference>
<evidence type="ECO:0000256" key="1">
    <source>
        <dbReference type="ARBA" id="ARBA00022737"/>
    </source>
</evidence>
<dbReference type="InterPro" id="IPR001330">
    <property type="entry name" value="Prenyltrans"/>
</dbReference>
<comment type="caution">
    <text evidence="5">The sequence shown here is derived from an EMBL/GenBank/DDBJ whole genome shotgun (WGS) entry which is preliminary data.</text>
</comment>
<proteinExistence type="predicted"/>
<protein>
    <recommendedName>
        <fullName evidence="4">SLH domain-containing protein</fullName>
    </recommendedName>
</protein>
<dbReference type="InterPro" id="IPR051465">
    <property type="entry name" value="Cell_Envelope_Struct_Comp"/>
</dbReference>
<keyword evidence="1" id="KW-0677">Repeat</keyword>
<evidence type="ECO:0000313" key="6">
    <source>
        <dbReference type="Proteomes" id="UP001519343"/>
    </source>
</evidence>
<dbReference type="Pfam" id="PF00432">
    <property type="entry name" value="Prenyltrans"/>
    <property type="match status" value="2"/>
</dbReference>
<dbReference type="Pfam" id="PF00395">
    <property type="entry name" value="SLH"/>
    <property type="match status" value="3"/>
</dbReference>
<feature type="domain" description="SLH" evidence="4">
    <location>
        <begin position="1319"/>
        <end position="1381"/>
    </location>
</feature>
<dbReference type="Gene3D" id="2.60.220.30">
    <property type="match status" value="1"/>
</dbReference>
<dbReference type="PROSITE" id="PS51272">
    <property type="entry name" value="SLH"/>
    <property type="match status" value="3"/>
</dbReference>
<keyword evidence="6" id="KW-1185">Reference proteome</keyword>
<feature type="domain" description="SLH" evidence="4">
    <location>
        <begin position="1446"/>
        <end position="1498"/>
    </location>
</feature>
<dbReference type="PANTHER" id="PTHR43308:SF5">
    <property type="entry name" value="S-LAYER PROTEIN _ PEPTIDOGLYCAN ENDO-BETA-N-ACETYLGLUCOSAMINIDASE"/>
    <property type="match status" value="1"/>
</dbReference>
<evidence type="ECO:0000259" key="4">
    <source>
        <dbReference type="PROSITE" id="PS51272"/>
    </source>
</evidence>
<reference evidence="5 6" key="1">
    <citation type="submission" date="2021-03" db="EMBL/GenBank/DDBJ databases">
        <title>Genomic Encyclopedia of Type Strains, Phase IV (KMG-IV): sequencing the most valuable type-strain genomes for metagenomic binning, comparative biology and taxonomic classification.</title>
        <authorList>
            <person name="Goeker M."/>
        </authorList>
    </citation>
    <scope>NUCLEOTIDE SEQUENCE [LARGE SCALE GENOMIC DNA]</scope>
    <source>
        <strain evidence="5 6">DSM 24738</strain>
    </source>
</reference>
<evidence type="ECO:0000256" key="2">
    <source>
        <dbReference type="SAM" id="MobiDB-lite"/>
    </source>
</evidence>
<dbReference type="PANTHER" id="PTHR43308">
    <property type="entry name" value="OUTER MEMBRANE PROTEIN ALPHA-RELATED"/>
    <property type="match status" value="1"/>
</dbReference>
<dbReference type="RefSeq" id="WP_209810593.1">
    <property type="nucleotide sequence ID" value="NZ_JAGGKT010000007.1"/>
</dbReference>